<gene>
    <name evidence="4" type="ORF">FF098_013665</name>
    <name evidence="3" type="ORF">GCM10011355_29680</name>
</gene>
<evidence type="ECO:0000313" key="3">
    <source>
        <dbReference type="EMBL" id="GGI00720.1"/>
    </source>
</evidence>
<dbReference type="InterPro" id="IPR002347">
    <property type="entry name" value="SDR_fam"/>
</dbReference>
<dbReference type="InterPro" id="IPR050259">
    <property type="entry name" value="SDR"/>
</dbReference>
<dbReference type="PANTHER" id="PTHR42879">
    <property type="entry name" value="3-OXOACYL-(ACYL-CARRIER-PROTEIN) REDUCTASE"/>
    <property type="match status" value="1"/>
</dbReference>
<dbReference type="NCBIfam" id="TIGR01963">
    <property type="entry name" value="PHB_DH"/>
    <property type="match status" value="1"/>
</dbReference>
<dbReference type="Gene3D" id="3.40.50.720">
    <property type="entry name" value="NAD(P)-binding Rossmann-like Domain"/>
    <property type="match status" value="1"/>
</dbReference>
<dbReference type="Proteomes" id="UP000818603">
    <property type="component" value="Unassembled WGS sequence"/>
</dbReference>
<dbReference type="Pfam" id="PF00106">
    <property type="entry name" value="adh_short"/>
    <property type="match status" value="1"/>
</dbReference>
<protein>
    <submittedName>
        <fullName evidence="3">3-hydroxybutyrate dehydrogenase</fullName>
        <ecNumber evidence="4">1.1.1.30</ecNumber>
    </submittedName>
</protein>
<evidence type="ECO:0000313" key="4">
    <source>
        <dbReference type="EMBL" id="NHK28965.1"/>
    </source>
</evidence>
<dbReference type="PRINTS" id="PR00081">
    <property type="entry name" value="GDHRDH"/>
</dbReference>
<name>A0A8J3A3P0_9PROT</name>
<accession>A0A8J3A3P0</accession>
<dbReference type="AlphaFoldDB" id="A0A8J3A3P0"/>
<dbReference type="Proteomes" id="UP000621856">
    <property type="component" value="Unassembled WGS sequence"/>
</dbReference>
<dbReference type="EC" id="1.1.1.30" evidence="4"/>
<dbReference type="PROSITE" id="PS00061">
    <property type="entry name" value="ADH_SHORT"/>
    <property type="match status" value="1"/>
</dbReference>
<keyword evidence="4" id="KW-0560">Oxidoreductase</keyword>
<dbReference type="GO" id="GO:0032787">
    <property type="term" value="P:monocarboxylic acid metabolic process"/>
    <property type="evidence" value="ECO:0007669"/>
    <property type="project" value="UniProtKB-ARBA"/>
</dbReference>
<comment type="similarity">
    <text evidence="1 2">Belongs to the short-chain dehydrogenases/reductases (SDR) family.</text>
</comment>
<dbReference type="PRINTS" id="PR00080">
    <property type="entry name" value="SDRFAMILY"/>
</dbReference>
<organism evidence="3 5">
    <name type="scientific">Aquisalinus luteolus</name>
    <dbReference type="NCBI Taxonomy" id="1566827"/>
    <lineage>
        <taxon>Bacteria</taxon>
        <taxon>Pseudomonadati</taxon>
        <taxon>Pseudomonadota</taxon>
        <taxon>Alphaproteobacteria</taxon>
        <taxon>Parvularculales</taxon>
        <taxon>Parvularculaceae</taxon>
        <taxon>Aquisalinus</taxon>
    </lineage>
</organism>
<dbReference type="PANTHER" id="PTHR42879:SF2">
    <property type="entry name" value="3-OXOACYL-[ACYL-CARRIER-PROTEIN] REDUCTASE FABG"/>
    <property type="match status" value="1"/>
</dbReference>
<dbReference type="GO" id="GO:0003858">
    <property type="term" value="F:3-hydroxybutyrate dehydrogenase activity"/>
    <property type="evidence" value="ECO:0007669"/>
    <property type="project" value="UniProtKB-EC"/>
</dbReference>
<evidence type="ECO:0000256" key="1">
    <source>
        <dbReference type="ARBA" id="ARBA00006484"/>
    </source>
</evidence>
<evidence type="ECO:0000313" key="6">
    <source>
        <dbReference type="Proteomes" id="UP000818603"/>
    </source>
</evidence>
<evidence type="ECO:0000256" key="2">
    <source>
        <dbReference type="RuleBase" id="RU000363"/>
    </source>
</evidence>
<comment type="caution">
    <text evidence="3">The sequence shown here is derived from an EMBL/GenBank/DDBJ whole genome shotgun (WGS) entry which is preliminary data.</text>
</comment>
<sequence length="262" mass="27730">MEDLKGKTAVITGSTSGIGLHFAQGLASKGVNVMLNGFGDADEIEKERAGIEEKFGVKAAYNGADMTKPAEIADLIKETKSTFGSLDILVNNAGIQKVSPIEEFPDDKWDAIIAINLSSSFHTIKHAVPIMKEQGSGRIINLASVHGLVASPFKSAYVAAKHGVIGLTKTVALEVAEHGITCNAICPGYVETPLVQNQIADTAKARGMTEEEVKKNVMLEAQPSKEFITYSQLNGLLFYLCSEAGSGANGASFNIDGGWVAK</sequence>
<proteinExistence type="inferred from homology"/>
<evidence type="ECO:0000313" key="5">
    <source>
        <dbReference type="Proteomes" id="UP000621856"/>
    </source>
</evidence>
<dbReference type="InterPro" id="IPR011294">
    <property type="entry name" value="3-OHbutyrate_DH"/>
</dbReference>
<keyword evidence="6" id="KW-1185">Reference proteome</keyword>
<dbReference type="InterPro" id="IPR020904">
    <property type="entry name" value="Sc_DH/Rdtase_CS"/>
</dbReference>
<dbReference type="RefSeq" id="WP_155141540.1">
    <property type="nucleotide sequence ID" value="NZ_BMGZ01000003.1"/>
</dbReference>
<reference evidence="4 6" key="2">
    <citation type="submission" date="2020-02" db="EMBL/GenBank/DDBJ databases">
        <title>Genome sequence of Parvularcula flava strain NH6-79.</title>
        <authorList>
            <person name="Abdul Karim M.H."/>
            <person name="Lam M.Q."/>
            <person name="Chen S.J."/>
            <person name="Yahya A."/>
            <person name="Shahir S."/>
            <person name="Shamsir M.S."/>
            <person name="Chong C.S."/>
        </authorList>
    </citation>
    <scope>NUCLEOTIDE SEQUENCE [LARGE SCALE GENOMIC DNA]</scope>
    <source>
        <strain evidence="4 6">NH6-79</strain>
    </source>
</reference>
<dbReference type="EMBL" id="BMGZ01000003">
    <property type="protein sequence ID" value="GGI00720.1"/>
    <property type="molecule type" value="Genomic_DNA"/>
</dbReference>
<dbReference type="SUPFAM" id="SSF51735">
    <property type="entry name" value="NAD(P)-binding Rossmann-fold domains"/>
    <property type="match status" value="1"/>
</dbReference>
<dbReference type="NCBIfam" id="NF009093">
    <property type="entry name" value="PRK12429.1"/>
    <property type="match status" value="1"/>
</dbReference>
<reference evidence="3" key="1">
    <citation type="journal article" date="2014" name="Int. J. Syst. Evol. Microbiol.">
        <title>Complete genome sequence of Corynebacterium casei LMG S-19264T (=DSM 44701T), isolated from a smear-ripened cheese.</title>
        <authorList>
            <consortium name="US DOE Joint Genome Institute (JGI-PGF)"/>
            <person name="Walter F."/>
            <person name="Albersmeier A."/>
            <person name="Kalinowski J."/>
            <person name="Ruckert C."/>
        </authorList>
    </citation>
    <scope>NUCLEOTIDE SEQUENCE</scope>
    <source>
        <strain evidence="3">CGMCC 1.14984</strain>
    </source>
</reference>
<dbReference type="FunFam" id="3.40.50.720:FF:000084">
    <property type="entry name" value="Short-chain dehydrogenase reductase"/>
    <property type="match status" value="1"/>
</dbReference>
<reference evidence="3" key="3">
    <citation type="submission" date="2020-09" db="EMBL/GenBank/DDBJ databases">
        <authorList>
            <person name="Sun Q."/>
            <person name="Zhou Y."/>
        </authorList>
    </citation>
    <scope>NUCLEOTIDE SEQUENCE</scope>
    <source>
        <strain evidence="3">CGMCC 1.14984</strain>
    </source>
</reference>
<dbReference type="EMBL" id="VCJR02000003">
    <property type="protein sequence ID" value="NHK28965.1"/>
    <property type="molecule type" value="Genomic_DNA"/>
</dbReference>
<dbReference type="InterPro" id="IPR036291">
    <property type="entry name" value="NAD(P)-bd_dom_sf"/>
</dbReference>